<dbReference type="Proteomes" id="UP000028824">
    <property type="component" value="Unassembled WGS sequence"/>
</dbReference>
<dbReference type="SUPFAM" id="SSF52172">
    <property type="entry name" value="CheY-like"/>
    <property type="match status" value="1"/>
</dbReference>
<evidence type="ECO:0000256" key="7">
    <source>
        <dbReference type="PROSITE-ProRule" id="PRU00169"/>
    </source>
</evidence>
<evidence type="ECO:0000256" key="3">
    <source>
        <dbReference type="ARBA" id="ARBA00022801"/>
    </source>
</evidence>
<keyword evidence="2 5" id="KW-0145">Chemotaxis</keyword>
<feature type="active site" evidence="5 6">
    <location>
        <position position="163"/>
    </location>
</feature>
<keyword evidence="5 7" id="KW-0597">Phosphoprotein</keyword>
<evidence type="ECO:0000256" key="2">
    <source>
        <dbReference type="ARBA" id="ARBA00022500"/>
    </source>
</evidence>
<dbReference type="Gene3D" id="3.40.50.2300">
    <property type="match status" value="1"/>
</dbReference>
<proteinExistence type="inferred from homology"/>
<dbReference type="CDD" id="cd16432">
    <property type="entry name" value="CheB_Rec"/>
    <property type="match status" value="1"/>
</dbReference>
<dbReference type="InterPro" id="IPR035909">
    <property type="entry name" value="CheB_C"/>
</dbReference>
<evidence type="ECO:0000256" key="1">
    <source>
        <dbReference type="ARBA" id="ARBA00022490"/>
    </source>
</evidence>
<dbReference type="eggNOG" id="COG2201">
    <property type="taxonomic scope" value="Bacteria"/>
</dbReference>
<feature type="active site" evidence="5 6">
    <location>
        <position position="284"/>
    </location>
</feature>
<comment type="catalytic activity">
    <reaction evidence="5">
        <text>L-glutaminyl-[protein] + H2O = L-glutamyl-[protein] + NH4(+)</text>
        <dbReference type="Rhea" id="RHEA:16441"/>
        <dbReference type="Rhea" id="RHEA-COMP:10207"/>
        <dbReference type="Rhea" id="RHEA-COMP:10208"/>
        <dbReference type="ChEBI" id="CHEBI:15377"/>
        <dbReference type="ChEBI" id="CHEBI:28938"/>
        <dbReference type="ChEBI" id="CHEBI:29973"/>
        <dbReference type="ChEBI" id="CHEBI:30011"/>
        <dbReference type="EC" id="3.5.1.44"/>
    </reaction>
</comment>
<dbReference type="SMART" id="SM00448">
    <property type="entry name" value="REC"/>
    <property type="match status" value="1"/>
</dbReference>
<dbReference type="NCBIfam" id="NF001965">
    <property type="entry name" value="PRK00742.1"/>
    <property type="match status" value="1"/>
</dbReference>
<keyword evidence="11" id="KW-1185">Reference proteome</keyword>
<comment type="domain">
    <text evidence="5">Contains a C-terminal catalytic domain, and an N-terminal region which modulates catalytic activity.</text>
</comment>
<evidence type="ECO:0000256" key="5">
    <source>
        <dbReference type="HAMAP-Rule" id="MF_00099"/>
    </source>
</evidence>
<protein>
    <recommendedName>
        <fullName evidence="5">Protein-glutamate methylesterase/protein-glutamine glutaminase</fullName>
        <ecNumber evidence="5">3.1.1.61</ecNumber>
        <ecNumber evidence="5">3.5.1.44</ecNumber>
    </recommendedName>
</protein>
<dbReference type="InterPro" id="IPR000673">
    <property type="entry name" value="Sig_transdc_resp-reg_Me-estase"/>
</dbReference>
<dbReference type="Pfam" id="PF01339">
    <property type="entry name" value="CheB_methylest"/>
    <property type="match status" value="1"/>
</dbReference>
<dbReference type="EC" id="3.1.1.61" evidence="5"/>
<reference evidence="10 11" key="1">
    <citation type="submission" date="2014-03" db="EMBL/GenBank/DDBJ databases">
        <title>Genome of Paenirhodobacter enshiensis DW2-9.</title>
        <authorList>
            <person name="Wang D."/>
            <person name="Wang G."/>
        </authorList>
    </citation>
    <scope>NUCLEOTIDE SEQUENCE [LARGE SCALE GENOMIC DNA]</scope>
    <source>
        <strain evidence="10 11">DW2-9</strain>
    </source>
</reference>
<evidence type="ECO:0000256" key="4">
    <source>
        <dbReference type="ARBA" id="ARBA00048267"/>
    </source>
</evidence>
<dbReference type="HAMAP" id="MF_00099">
    <property type="entry name" value="CheB_chemtxs"/>
    <property type="match status" value="1"/>
</dbReference>
<dbReference type="GO" id="GO:0050568">
    <property type="term" value="F:protein-glutamine glutaminase activity"/>
    <property type="evidence" value="ECO:0007669"/>
    <property type="project" value="UniProtKB-UniRule"/>
</dbReference>
<dbReference type="OrthoDB" id="9793421at2"/>
<feature type="domain" description="CheB-type methylesterase" evidence="9">
    <location>
        <begin position="156"/>
        <end position="341"/>
    </location>
</feature>
<keyword evidence="3 5" id="KW-0378">Hydrolase</keyword>
<dbReference type="PIRSF" id="PIRSF000876">
    <property type="entry name" value="RR_chemtxs_CheB"/>
    <property type="match status" value="1"/>
</dbReference>
<evidence type="ECO:0000313" key="10">
    <source>
        <dbReference type="EMBL" id="KFI26406.1"/>
    </source>
</evidence>
<evidence type="ECO:0000259" key="8">
    <source>
        <dbReference type="PROSITE" id="PS50110"/>
    </source>
</evidence>
<dbReference type="SUPFAM" id="SSF52738">
    <property type="entry name" value="Methylesterase CheB, C-terminal domain"/>
    <property type="match status" value="1"/>
</dbReference>
<sequence>MRSPDVPRKVLIVDDSRTIRRLIKSRLSRDPRIVVVGEAEDAYQAKRLVSELSPDVLTLDIEMPGMNGLEFLRKLMRVRPVPVVMISAETQQGSERALEALSLGAVDCVGKPGPGALATAFSDLAELLYCAAGARLRQPQRSPVKAASSVFHWNGRVVLVGSSTGGVDALEIMLADYPENCPPTLITQHMPKTFLSSFARRLDSKVAPHVVLAEDGMGLEQGKVYLAPGGETHLTLDWRAAPLCRLLWSEKCGGYRPSVEVLFRSAIPWANRISAVMLTGMGRDGAAAMRRLRDGGAECFAQDEATSAVYGMPRAAIENGAADRGLPITEIASAVLGTAQS</sequence>
<dbReference type="STRING" id="1105367.CG50_01305"/>
<dbReference type="PANTHER" id="PTHR42872:SF6">
    <property type="entry name" value="PROTEIN-GLUTAMATE METHYLESTERASE_PROTEIN-GLUTAMINE GLUTAMINASE"/>
    <property type="match status" value="1"/>
</dbReference>
<dbReference type="Pfam" id="PF00072">
    <property type="entry name" value="Response_reg"/>
    <property type="match status" value="1"/>
</dbReference>
<keyword evidence="1 5" id="KW-0963">Cytoplasm</keyword>
<comment type="function">
    <text evidence="5">Involved in chemotaxis. Part of a chemotaxis signal transduction system that modulates chemotaxis in response to various stimuli. Catalyzes the demethylation of specific methylglutamate residues introduced into the chemoreceptors (methyl-accepting chemotaxis proteins or MCP) by CheR. Also mediates the irreversible deamidation of specific glutamine residues to glutamic acid.</text>
</comment>
<name>A0A086XWK6_9RHOB</name>
<dbReference type="InterPro" id="IPR001789">
    <property type="entry name" value="Sig_transdc_resp-reg_receiver"/>
</dbReference>
<dbReference type="PROSITE" id="PS50110">
    <property type="entry name" value="RESPONSE_REGULATORY"/>
    <property type="match status" value="1"/>
</dbReference>
<evidence type="ECO:0000256" key="6">
    <source>
        <dbReference type="PROSITE-ProRule" id="PRU00050"/>
    </source>
</evidence>
<dbReference type="InterPro" id="IPR011006">
    <property type="entry name" value="CheY-like_superfamily"/>
</dbReference>
<evidence type="ECO:0000259" key="9">
    <source>
        <dbReference type="PROSITE" id="PS50122"/>
    </source>
</evidence>
<accession>A0A086XWK6</accession>
<comment type="catalytic activity">
    <reaction evidence="4 5">
        <text>[protein]-L-glutamate 5-O-methyl ester + H2O = L-glutamyl-[protein] + methanol + H(+)</text>
        <dbReference type="Rhea" id="RHEA:23236"/>
        <dbReference type="Rhea" id="RHEA-COMP:10208"/>
        <dbReference type="Rhea" id="RHEA-COMP:10311"/>
        <dbReference type="ChEBI" id="CHEBI:15377"/>
        <dbReference type="ChEBI" id="CHEBI:15378"/>
        <dbReference type="ChEBI" id="CHEBI:17790"/>
        <dbReference type="ChEBI" id="CHEBI:29973"/>
        <dbReference type="ChEBI" id="CHEBI:82795"/>
        <dbReference type="EC" id="3.1.1.61"/>
    </reaction>
</comment>
<gene>
    <name evidence="5" type="primary">cheB</name>
    <name evidence="10" type="ORF">CG50_01305</name>
</gene>
<feature type="modified residue" description="4-aspartylphosphate" evidence="5 7">
    <location>
        <position position="60"/>
    </location>
</feature>
<dbReference type="GO" id="GO:0008984">
    <property type="term" value="F:protein-glutamate methylesterase activity"/>
    <property type="evidence" value="ECO:0007669"/>
    <property type="project" value="UniProtKB-UniRule"/>
</dbReference>
<dbReference type="InterPro" id="IPR008248">
    <property type="entry name" value="CheB-like"/>
</dbReference>
<dbReference type="PANTHER" id="PTHR42872">
    <property type="entry name" value="PROTEIN-GLUTAMATE METHYLESTERASE/PROTEIN-GLUTAMINE GLUTAMINASE"/>
    <property type="match status" value="1"/>
</dbReference>
<dbReference type="GO" id="GO:0005737">
    <property type="term" value="C:cytoplasm"/>
    <property type="evidence" value="ECO:0007669"/>
    <property type="project" value="UniProtKB-SubCell"/>
</dbReference>
<evidence type="ECO:0000313" key="11">
    <source>
        <dbReference type="Proteomes" id="UP000028824"/>
    </source>
</evidence>
<comment type="caution">
    <text evidence="10">The sequence shown here is derived from an EMBL/GenBank/DDBJ whole genome shotgun (WGS) entry which is preliminary data.</text>
</comment>
<comment type="similarity">
    <text evidence="5">Belongs to the CheB family.</text>
</comment>
<comment type="subcellular location">
    <subcellularLocation>
        <location evidence="5">Cytoplasm</location>
    </subcellularLocation>
</comment>
<dbReference type="Gene3D" id="3.40.50.180">
    <property type="entry name" value="Methylesterase CheB, C-terminal domain"/>
    <property type="match status" value="1"/>
</dbReference>
<dbReference type="GO" id="GO:0000156">
    <property type="term" value="F:phosphorelay response regulator activity"/>
    <property type="evidence" value="ECO:0007669"/>
    <property type="project" value="InterPro"/>
</dbReference>
<feature type="active site" evidence="5 6">
    <location>
        <position position="189"/>
    </location>
</feature>
<dbReference type="EMBL" id="JFZB01000014">
    <property type="protein sequence ID" value="KFI26406.1"/>
    <property type="molecule type" value="Genomic_DNA"/>
</dbReference>
<dbReference type="AlphaFoldDB" id="A0A086XWK6"/>
<dbReference type="GO" id="GO:0006935">
    <property type="term" value="P:chemotaxis"/>
    <property type="evidence" value="ECO:0007669"/>
    <property type="project" value="UniProtKB-UniRule"/>
</dbReference>
<dbReference type="CDD" id="cd17541">
    <property type="entry name" value="REC_CheB-like"/>
    <property type="match status" value="1"/>
</dbReference>
<dbReference type="PROSITE" id="PS50122">
    <property type="entry name" value="CHEB"/>
    <property type="match status" value="1"/>
</dbReference>
<dbReference type="RefSeq" id="WP_036637242.1">
    <property type="nucleotide sequence ID" value="NZ_JFZB01000014.1"/>
</dbReference>
<feature type="domain" description="Response regulatory" evidence="8">
    <location>
        <begin position="9"/>
        <end position="126"/>
    </location>
</feature>
<dbReference type="EC" id="3.5.1.44" evidence="5"/>
<organism evidence="10 11">
    <name type="scientific">Paenirhodobacter enshiensis</name>
    <dbReference type="NCBI Taxonomy" id="1105367"/>
    <lineage>
        <taxon>Bacteria</taxon>
        <taxon>Pseudomonadati</taxon>
        <taxon>Pseudomonadota</taxon>
        <taxon>Alphaproteobacteria</taxon>
        <taxon>Rhodobacterales</taxon>
        <taxon>Rhodobacter group</taxon>
        <taxon>Paenirhodobacter</taxon>
    </lineage>
</organism>
<comment type="PTM">
    <text evidence="5">Phosphorylated by CheA. Phosphorylation of the N-terminal regulatory domain activates the methylesterase activity.</text>
</comment>